<gene>
    <name evidence="19" type="ORF">GSLYS_00005491001</name>
</gene>
<dbReference type="SMART" id="SM01381">
    <property type="entry name" value="7TM_GPCR_Srsx"/>
    <property type="match status" value="1"/>
</dbReference>
<dbReference type="PANTHER" id="PTHR24238">
    <property type="entry name" value="G-PROTEIN COUPLED RECEPTOR"/>
    <property type="match status" value="1"/>
</dbReference>
<comment type="similarity">
    <text evidence="16">Belongs to the G-protein coupled receptor 1 family.</text>
</comment>
<evidence type="ECO:0000313" key="20">
    <source>
        <dbReference type="Proteomes" id="UP001497497"/>
    </source>
</evidence>
<comment type="caution">
    <text evidence="19">The sequence shown here is derived from an EMBL/GenBank/DDBJ whole genome shotgun (WGS) entry which is preliminary data.</text>
</comment>
<sequence>MYVIIFTLSVVGNILVIVTVIQNKKMRSVTNVFLLNLSASDLLLAVFCMPFTLVPLFLQNFIFGEIMCVAIRYLQGVSVAASCFTLVAISLERYFAICHPLKSRSWQTLSHSYKAIALCWVCALVIMMPLAVFNNLIQVSPGRHSCRETWPSSDGLKSYTVILDLLLLVFPIAIMSWAYSRVSYTLWVGMKMEKQSEKENQSKNGCANYDCQNGVSIYVNNKKISFMNSHDEAEFPMNSNSHSQAGVSSIQQSHSGASDKLSKAAARPFRRFEVHRAMRQSNTERSQAAKKRVIKMLFIIVL</sequence>
<dbReference type="PRINTS" id="PR00237">
    <property type="entry name" value="GPCRRHODOPSN"/>
</dbReference>
<keyword evidence="5 17" id="KW-1133">Transmembrane helix</keyword>
<evidence type="ECO:0000256" key="14">
    <source>
        <dbReference type="ARBA" id="ARBA00025402"/>
    </source>
</evidence>
<evidence type="ECO:0000256" key="6">
    <source>
        <dbReference type="ARBA" id="ARBA00023040"/>
    </source>
</evidence>
<dbReference type="InterPro" id="IPR000314">
    <property type="entry name" value="Gastrin_rcpt"/>
</dbReference>
<dbReference type="PRINTS" id="PR00527">
    <property type="entry name" value="GASTRINR"/>
</dbReference>
<name>A0AAV2HH89_LYMST</name>
<dbReference type="EMBL" id="CAXITT010000087">
    <property type="protein sequence ID" value="CAL1531396.1"/>
    <property type="molecule type" value="Genomic_DNA"/>
</dbReference>
<keyword evidence="4 16" id="KW-0812">Transmembrane</keyword>
<keyword evidence="6 16" id="KW-0297">G-protein coupled receptor</keyword>
<dbReference type="Proteomes" id="UP001497497">
    <property type="component" value="Unassembled WGS sequence"/>
</dbReference>
<keyword evidence="9" id="KW-1015">Disulfide bond</keyword>
<keyword evidence="8" id="KW-0564">Palmitate</keyword>
<evidence type="ECO:0000256" key="1">
    <source>
        <dbReference type="ARBA" id="ARBA00004651"/>
    </source>
</evidence>
<evidence type="ECO:0000313" key="19">
    <source>
        <dbReference type="EMBL" id="CAL1531396.1"/>
    </source>
</evidence>
<organism evidence="19 20">
    <name type="scientific">Lymnaea stagnalis</name>
    <name type="common">Great pond snail</name>
    <name type="synonym">Helix stagnalis</name>
    <dbReference type="NCBI Taxonomy" id="6523"/>
    <lineage>
        <taxon>Eukaryota</taxon>
        <taxon>Metazoa</taxon>
        <taxon>Spiralia</taxon>
        <taxon>Lophotrochozoa</taxon>
        <taxon>Mollusca</taxon>
        <taxon>Gastropoda</taxon>
        <taxon>Heterobranchia</taxon>
        <taxon>Euthyneura</taxon>
        <taxon>Panpulmonata</taxon>
        <taxon>Hygrophila</taxon>
        <taxon>Lymnaeoidea</taxon>
        <taxon>Lymnaeidae</taxon>
        <taxon>Lymnaea</taxon>
    </lineage>
</organism>
<keyword evidence="3" id="KW-1003">Cell membrane</keyword>
<evidence type="ECO:0000259" key="18">
    <source>
        <dbReference type="PROSITE" id="PS50262"/>
    </source>
</evidence>
<evidence type="ECO:0000256" key="8">
    <source>
        <dbReference type="ARBA" id="ARBA00023139"/>
    </source>
</evidence>
<dbReference type="AlphaFoldDB" id="A0AAV2HH89"/>
<accession>A0AAV2HH89</accession>
<evidence type="ECO:0000256" key="9">
    <source>
        <dbReference type="ARBA" id="ARBA00023157"/>
    </source>
</evidence>
<dbReference type="PANTHER" id="PTHR24238:SF75">
    <property type="entry name" value="CHOLECYSTOKININ-LIKE RECEPTOR AT 17D1-RELATED"/>
    <property type="match status" value="1"/>
</dbReference>
<dbReference type="PROSITE" id="PS50262">
    <property type="entry name" value="G_PROTEIN_RECEP_F1_2"/>
    <property type="match status" value="1"/>
</dbReference>
<evidence type="ECO:0000256" key="5">
    <source>
        <dbReference type="ARBA" id="ARBA00022989"/>
    </source>
</evidence>
<comment type="subcellular location">
    <subcellularLocation>
        <location evidence="1">Cell membrane</location>
        <topology evidence="1">Multi-pass membrane protein</topology>
    </subcellularLocation>
</comment>
<feature type="transmembrane region" description="Helical" evidence="17">
    <location>
        <begin position="159"/>
        <end position="180"/>
    </location>
</feature>
<evidence type="ECO:0000256" key="16">
    <source>
        <dbReference type="RuleBase" id="RU000688"/>
    </source>
</evidence>
<dbReference type="PRINTS" id="PR01822">
    <property type="entry name" value="CCYSTOKININR"/>
</dbReference>
<dbReference type="GO" id="GO:0015054">
    <property type="term" value="F:gastrin receptor activity"/>
    <property type="evidence" value="ECO:0007669"/>
    <property type="project" value="InterPro"/>
</dbReference>
<evidence type="ECO:0000256" key="17">
    <source>
        <dbReference type="SAM" id="Phobius"/>
    </source>
</evidence>
<feature type="non-terminal residue" evidence="19">
    <location>
        <position position="302"/>
    </location>
</feature>
<reference evidence="19 20" key="1">
    <citation type="submission" date="2024-04" db="EMBL/GenBank/DDBJ databases">
        <authorList>
            <consortium name="Genoscope - CEA"/>
            <person name="William W."/>
        </authorList>
    </citation>
    <scope>NUCLEOTIDE SEQUENCE [LARGE SCALE GENOMIC DNA]</scope>
</reference>
<dbReference type="InterPro" id="IPR017452">
    <property type="entry name" value="GPCR_Rhodpsn_7TM"/>
</dbReference>
<dbReference type="SUPFAM" id="SSF81321">
    <property type="entry name" value="Family A G protein-coupled receptor-like"/>
    <property type="match status" value="1"/>
</dbReference>
<dbReference type="PROSITE" id="PS00237">
    <property type="entry name" value="G_PROTEIN_RECEP_F1_1"/>
    <property type="match status" value="1"/>
</dbReference>
<feature type="transmembrane region" description="Helical" evidence="17">
    <location>
        <begin position="33"/>
        <end position="58"/>
    </location>
</feature>
<feature type="transmembrane region" description="Helical" evidence="17">
    <location>
        <begin position="112"/>
        <end position="133"/>
    </location>
</feature>
<dbReference type="GO" id="GO:0008188">
    <property type="term" value="F:neuropeptide receptor activity"/>
    <property type="evidence" value="ECO:0007669"/>
    <property type="project" value="TreeGrafter"/>
</dbReference>
<keyword evidence="11" id="KW-0325">Glycoprotein</keyword>
<evidence type="ECO:0000256" key="2">
    <source>
        <dbReference type="ARBA" id="ARBA00019090"/>
    </source>
</evidence>
<feature type="transmembrane region" description="Helical" evidence="17">
    <location>
        <begin position="70"/>
        <end position="91"/>
    </location>
</feature>
<protein>
    <recommendedName>
        <fullName evidence="2">Gastrin/cholecystokinin type B receptor</fullName>
    </recommendedName>
    <alternativeName>
        <fullName evidence="15">Cholecystokinin-2 receptor</fullName>
    </alternativeName>
</protein>
<keyword evidence="13" id="KW-0449">Lipoprotein</keyword>
<keyword evidence="10 16" id="KW-0675">Receptor</keyword>
<dbReference type="InterPro" id="IPR009126">
    <property type="entry name" value="Cholcskin_rcpt"/>
</dbReference>
<keyword evidence="12 16" id="KW-0807">Transducer</keyword>
<dbReference type="Pfam" id="PF00001">
    <property type="entry name" value="7tm_1"/>
    <property type="match status" value="1"/>
</dbReference>
<proteinExistence type="inferred from homology"/>
<evidence type="ECO:0000256" key="10">
    <source>
        <dbReference type="ARBA" id="ARBA00023170"/>
    </source>
</evidence>
<evidence type="ECO:0000256" key="4">
    <source>
        <dbReference type="ARBA" id="ARBA00022692"/>
    </source>
</evidence>
<evidence type="ECO:0000256" key="11">
    <source>
        <dbReference type="ARBA" id="ARBA00023180"/>
    </source>
</evidence>
<evidence type="ECO:0000256" key="12">
    <source>
        <dbReference type="ARBA" id="ARBA00023224"/>
    </source>
</evidence>
<evidence type="ECO:0000256" key="15">
    <source>
        <dbReference type="ARBA" id="ARBA00031093"/>
    </source>
</evidence>
<evidence type="ECO:0000256" key="3">
    <source>
        <dbReference type="ARBA" id="ARBA00022475"/>
    </source>
</evidence>
<feature type="domain" description="G-protein coupled receptors family 1 profile" evidence="18">
    <location>
        <begin position="12"/>
        <end position="302"/>
    </location>
</feature>
<evidence type="ECO:0000256" key="13">
    <source>
        <dbReference type="ARBA" id="ARBA00023288"/>
    </source>
</evidence>
<keyword evidence="7 17" id="KW-0472">Membrane</keyword>
<comment type="function">
    <text evidence="14">Receptor for gastrin and cholecystokinin. The CCK-B receptors occur throughout the central nervous system where they modulate anxiety, analgesia, arousal, and neuroleptic activity. This receptor mediates its action by association with G proteins that activate a phosphatidylinositol-calcium second messenger system.</text>
</comment>
<dbReference type="Gene3D" id="1.20.1070.10">
    <property type="entry name" value="Rhodopsin 7-helix transmembrane proteins"/>
    <property type="match status" value="1"/>
</dbReference>
<evidence type="ECO:0000256" key="7">
    <source>
        <dbReference type="ARBA" id="ARBA00023136"/>
    </source>
</evidence>
<feature type="transmembrane region" description="Helical" evidence="17">
    <location>
        <begin position="6"/>
        <end position="21"/>
    </location>
</feature>
<keyword evidence="20" id="KW-1185">Reference proteome</keyword>
<dbReference type="GO" id="GO:0005886">
    <property type="term" value="C:plasma membrane"/>
    <property type="evidence" value="ECO:0007669"/>
    <property type="project" value="UniProtKB-SubCell"/>
</dbReference>
<dbReference type="InterPro" id="IPR000276">
    <property type="entry name" value="GPCR_Rhodpsn"/>
</dbReference>